<accession>A0A1Y1SGQ2</accession>
<dbReference type="GO" id="GO:0005524">
    <property type="term" value="F:ATP binding"/>
    <property type="evidence" value="ECO:0007669"/>
    <property type="project" value="UniProtKB-UniRule"/>
</dbReference>
<dbReference type="PROSITE" id="PS50011">
    <property type="entry name" value="PROTEIN_KINASE_DOM"/>
    <property type="match status" value="1"/>
</dbReference>
<feature type="transmembrane region" description="Helical" evidence="8">
    <location>
        <begin position="473"/>
        <end position="493"/>
    </location>
</feature>
<dbReference type="PANTHER" id="PTHR43289">
    <property type="entry name" value="MITOGEN-ACTIVATED PROTEIN KINASE KINASE KINASE 20-RELATED"/>
    <property type="match status" value="1"/>
</dbReference>
<evidence type="ECO:0000256" key="5">
    <source>
        <dbReference type="ARBA" id="ARBA00022777"/>
    </source>
</evidence>
<reference evidence="10 11" key="1">
    <citation type="submission" date="2013-04" db="EMBL/GenBank/DDBJ databases">
        <title>Oceanococcus atlanticus 22II-S10r2 Genome Sequencing.</title>
        <authorList>
            <person name="Lai Q."/>
            <person name="Li G."/>
            <person name="Shao Z."/>
        </authorList>
    </citation>
    <scope>NUCLEOTIDE SEQUENCE [LARGE SCALE GENOMIC DNA]</scope>
    <source>
        <strain evidence="10 11">22II-S10r2</strain>
    </source>
</reference>
<dbReference type="InterPro" id="IPR011009">
    <property type="entry name" value="Kinase-like_dom_sf"/>
</dbReference>
<proteinExistence type="predicted"/>
<dbReference type="InterPro" id="IPR011990">
    <property type="entry name" value="TPR-like_helical_dom_sf"/>
</dbReference>
<dbReference type="InterPro" id="IPR000719">
    <property type="entry name" value="Prot_kinase_dom"/>
</dbReference>
<dbReference type="FunFam" id="1.10.510.10:FF:000021">
    <property type="entry name" value="Serine/threonine protein kinase"/>
    <property type="match status" value="1"/>
</dbReference>
<evidence type="ECO:0000313" key="11">
    <source>
        <dbReference type="Proteomes" id="UP000192342"/>
    </source>
</evidence>
<dbReference type="Gene3D" id="1.10.510.10">
    <property type="entry name" value="Transferase(Phosphotransferase) domain 1"/>
    <property type="match status" value="1"/>
</dbReference>
<dbReference type="InterPro" id="IPR007890">
    <property type="entry name" value="CHASE2"/>
</dbReference>
<dbReference type="Gene3D" id="3.30.200.20">
    <property type="entry name" value="Phosphorylase Kinase, domain 1"/>
    <property type="match status" value="1"/>
</dbReference>
<sequence length="885" mass="96440">MAKHHLRLGGGVATKGKLWSRDWFAGAVFCGLFVVLAYLIFPGSSGSLERITYDAGVGINDRKPSADIAVIAIDDQSIENLGRWPWPRSLHADMIDKLTEAGAKVIGNTIFYLEAQTDPGQLELQSLLQQFESSSLASQAREESVALEALMSEAERRPGSGPSAVALANLTRQYRDSALFNRLPEDLQNLENGLRSAIARLDADARLAEAYADNGRVAQAFAISPGYLRGRPDAVPPSLARARIPHEQDIDALPAQRIFATIDTLAEPAASQGHLTTLLDVDGVQRSEALVIRYFDEYYPSLALAIAMQALNLTPEDISIAPGRLDMGGLSIGTSPDLRMLNHYYQDSDLPAFDIDSFFDVLVDNIPTDKYRGKIVILGATATGVGDHLPTPLGGSTAPAEVVAHTVASILSEDFYIKPAWAGLATLIALLLASLWICLGIPALGAGLAALLSLVGVATFLLVNIALIAGSALWIPLATPALLIVLGHLFMTIKSLRVTEALRASSEMESAESNRMLGIAFQGQGQLDMAFEKFRRCPRDEQILEPIYNLGLDFERKRQFTKAISAYEYVLDIQADFKDAKARAERARKLNDTVMLGGNVGAGTLMMSGEDIEKPMLGRYEVERELGKGAMGVVYLGKDPKIGRTVAIKTMALSQEFEEDELDEVKERFFREAETAGRLTHPNIVTIYDAGEEHDLAYIAMEFIKGYDLTAHTKPGKLLPPKEVLALIADAADALNYAHSNNVIHRDIKPANLMWLPDSHQVKVTDFGIARLTDSSKTKTGMVLGTPSYMSPEQLAGKKVDGRSDLFSLGVTLYQMLSGRLPFTGDSMATLMFKIANEPHAPIGDSVEGIDPRIDKVISNALAKDRERRYKQGADLARHLRILMK</sequence>
<dbReference type="CDD" id="cd14014">
    <property type="entry name" value="STKc_PknB_like"/>
    <property type="match status" value="1"/>
</dbReference>
<feature type="binding site" evidence="7">
    <location>
        <position position="649"/>
    </location>
    <ligand>
        <name>ATP</name>
        <dbReference type="ChEBI" id="CHEBI:30616"/>
    </ligand>
</feature>
<dbReference type="GO" id="GO:0004674">
    <property type="term" value="F:protein serine/threonine kinase activity"/>
    <property type="evidence" value="ECO:0007669"/>
    <property type="project" value="UniProtKB-KW"/>
</dbReference>
<dbReference type="SUPFAM" id="SSF48452">
    <property type="entry name" value="TPR-like"/>
    <property type="match status" value="1"/>
</dbReference>
<evidence type="ECO:0000259" key="9">
    <source>
        <dbReference type="PROSITE" id="PS50011"/>
    </source>
</evidence>
<keyword evidence="8" id="KW-0472">Membrane</keyword>
<keyword evidence="11" id="KW-1185">Reference proteome</keyword>
<keyword evidence="3" id="KW-0808">Transferase</keyword>
<protein>
    <recommendedName>
        <fullName evidence="1">non-specific serine/threonine protein kinase</fullName>
        <ecNumber evidence="1">2.7.11.1</ecNumber>
    </recommendedName>
</protein>
<dbReference type="InterPro" id="IPR017441">
    <property type="entry name" value="Protein_kinase_ATP_BS"/>
</dbReference>
<evidence type="ECO:0000256" key="6">
    <source>
        <dbReference type="ARBA" id="ARBA00022840"/>
    </source>
</evidence>
<dbReference type="RefSeq" id="WP_083559469.1">
    <property type="nucleotide sequence ID" value="NZ_AQQV01000001.1"/>
</dbReference>
<dbReference type="PROSITE" id="PS00107">
    <property type="entry name" value="PROTEIN_KINASE_ATP"/>
    <property type="match status" value="1"/>
</dbReference>
<dbReference type="PANTHER" id="PTHR43289:SF6">
    <property type="entry name" value="SERINE_THREONINE-PROTEIN KINASE NEKL-3"/>
    <property type="match status" value="1"/>
</dbReference>
<feature type="transmembrane region" description="Helical" evidence="8">
    <location>
        <begin position="420"/>
        <end position="439"/>
    </location>
</feature>
<dbReference type="SMART" id="SM00220">
    <property type="entry name" value="S_TKc"/>
    <property type="match status" value="1"/>
</dbReference>
<keyword evidence="4 7" id="KW-0547">Nucleotide-binding</keyword>
<dbReference type="EMBL" id="AQQV01000001">
    <property type="protein sequence ID" value="ORE88852.1"/>
    <property type="molecule type" value="Genomic_DNA"/>
</dbReference>
<evidence type="ECO:0000256" key="1">
    <source>
        <dbReference type="ARBA" id="ARBA00012513"/>
    </source>
</evidence>
<comment type="caution">
    <text evidence="10">The sequence shown here is derived from an EMBL/GenBank/DDBJ whole genome shotgun (WGS) entry which is preliminary data.</text>
</comment>
<dbReference type="SMART" id="SM01080">
    <property type="entry name" value="CHASE2"/>
    <property type="match status" value="1"/>
</dbReference>
<dbReference type="Pfam" id="PF05226">
    <property type="entry name" value="CHASE2"/>
    <property type="match status" value="1"/>
</dbReference>
<name>A0A1Y1SGQ2_9GAMM</name>
<keyword evidence="8" id="KW-1133">Transmembrane helix</keyword>
<evidence type="ECO:0000256" key="4">
    <source>
        <dbReference type="ARBA" id="ARBA00022741"/>
    </source>
</evidence>
<organism evidence="10 11">
    <name type="scientific">Oceanococcus atlanticus</name>
    <dbReference type="NCBI Taxonomy" id="1317117"/>
    <lineage>
        <taxon>Bacteria</taxon>
        <taxon>Pseudomonadati</taxon>
        <taxon>Pseudomonadota</taxon>
        <taxon>Gammaproteobacteria</taxon>
        <taxon>Chromatiales</taxon>
        <taxon>Oceanococcaceae</taxon>
        <taxon>Oceanococcus</taxon>
    </lineage>
</organism>
<dbReference type="EC" id="2.7.11.1" evidence="1"/>
<evidence type="ECO:0000256" key="7">
    <source>
        <dbReference type="PROSITE-ProRule" id="PRU10141"/>
    </source>
</evidence>
<keyword evidence="6 7" id="KW-0067">ATP-binding</keyword>
<dbReference type="AlphaFoldDB" id="A0A1Y1SGQ2"/>
<feature type="domain" description="Protein kinase" evidence="9">
    <location>
        <begin position="620"/>
        <end position="882"/>
    </location>
</feature>
<evidence type="ECO:0000256" key="2">
    <source>
        <dbReference type="ARBA" id="ARBA00022527"/>
    </source>
</evidence>
<evidence type="ECO:0000256" key="8">
    <source>
        <dbReference type="SAM" id="Phobius"/>
    </source>
</evidence>
<evidence type="ECO:0000256" key="3">
    <source>
        <dbReference type="ARBA" id="ARBA00022679"/>
    </source>
</evidence>
<keyword evidence="5 10" id="KW-0418">Kinase</keyword>
<keyword evidence="8" id="KW-0812">Transmembrane</keyword>
<dbReference type="Gene3D" id="1.25.40.10">
    <property type="entry name" value="Tetratricopeptide repeat domain"/>
    <property type="match status" value="1"/>
</dbReference>
<feature type="transmembrane region" description="Helical" evidence="8">
    <location>
        <begin position="446"/>
        <end position="467"/>
    </location>
</feature>
<dbReference type="Pfam" id="PF00069">
    <property type="entry name" value="Pkinase"/>
    <property type="match status" value="1"/>
</dbReference>
<dbReference type="Proteomes" id="UP000192342">
    <property type="component" value="Unassembled WGS sequence"/>
</dbReference>
<feature type="transmembrane region" description="Helical" evidence="8">
    <location>
        <begin position="23"/>
        <end position="41"/>
    </location>
</feature>
<dbReference type="STRING" id="1317117.ATO7_03215"/>
<evidence type="ECO:0000313" key="10">
    <source>
        <dbReference type="EMBL" id="ORE88852.1"/>
    </source>
</evidence>
<dbReference type="SUPFAM" id="SSF56112">
    <property type="entry name" value="Protein kinase-like (PK-like)"/>
    <property type="match status" value="1"/>
</dbReference>
<keyword evidence="2 10" id="KW-0723">Serine/threonine-protein kinase</keyword>
<gene>
    <name evidence="10" type="ORF">ATO7_03215</name>
</gene>
<dbReference type="OrthoDB" id="9801841at2"/>